<comment type="caution">
    <text evidence="1">The sequence shown here is derived from an EMBL/GenBank/DDBJ whole genome shotgun (WGS) entry which is preliminary data.</text>
</comment>
<sequence>MCNLRPTDWLVVPVTLRLPRHVLLKASSTCLAFIISFLDAAIQRPPSHPHRPSLCTSLLSTFTCPRSYFRATHRHRSTFHRVSAPSPRPWAIGQSRNQPFYIPSHPRPSFSLNFITVLFNSSTQLAAQPTLPIPLLYECIYQLCCGTISYFDPLRNFLRRAKDGSGLVSTPYICAQIVRRSIKSRVIVSLEMFPILTTR</sequence>
<keyword evidence="2" id="KW-1185">Reference proteome</keyword>
<gene>
    <name evidence="1" type="ORF">BDN70DRAFT_684274</name>
</gene>
<reference evidence="1" key="1">
    <citation type="submission" date="2020-11" db="EMBL/GenBank/DDBJ databases">
        <authorList>
            <consortium name="DOE Joint Genome Institute"/>
            <person name="Ahrendt S."/>
            <person name="Riley R."/>
            <person name="Andreopoulos W."/>
            <person name="Labutti K."/>
            <person name="Pangilinan J."/>
            <person name="Ruiz-Duenas F.J."/>
            <person name="Barrasa J.M."/>
            <person name="Sanchez-Garcia M."/>
            <person name="Camarero S."/>
            <person name="Miyauchi S."/>
            <person name="Serrano A."/>
            <person name="Linde D."/>
            <person name="Babiker R."/>
            <person name="Drula E."/>
            <person name="Ayuso-Fernandez I."/>
            <person name="Pacheco R."/>
            <person name="Padilla G."/>
            <person name="Ferreira P."/>
            <person name="Barriuso J."/>
            <person name="Kellner H."/>
            <person name="Castanera R."/>
            <person name="Alfaro M."/>
            <person name="Ramirez L."/>
            <person name="Pisabarro A.G."/>
            <person name="Kuo A."/>
            <person name="Tritt A."/>
            <person name="Lipzen A."/>
            <person name="He G."/>
            <person name="Yan M."/>
            <person name="Ng V."/>
            <person name="Cullen D."/>
            <person name="Martin F."/>
            <person name="Rosso M.-N."/>
            <person name="Henrissat B."/>
            <person name="Hibbett D."/>
            <person name="Martinez A.T."/>
            <person name="Grigoriev I.V."/>
        </authorList>
    </citation>
    <scope>NUCLEOTIDE SEQUENCE</scope>
    <source>
        <strain evidence="1">CIRM-BRFM 674</strain>
    </source>
</reference>
<proteinExistence type="predicted"/>
<protein>
    <submittedName>
        <fullName evidence="1">Uncharacterized protein</fullName>
    </submittedName>
</protein>
<evidence type="ECO:0000313" key="1">
    <source>
        <dbReference type="EMBL" id="KAF9470565.1"/>
    </source>
</evidence>
<accession>A0A9P5YL04</accession>
<organism evidence="1 2">
    <name type="scientific">Pholiota conissans</name>
    <dbReference type="NCBI Taxonomy" id="109636"/>
    <lineage>
        <taxon>Eukaryota</taxon>
        <taxon>Fungi</taxon>
        <taxon>Dikarya</taxon>
        <taxon>Basidiomycota</taxon>
        <taxon>Agaricomycotina</taxon>
        <taxon>Agaricomycetes</taxon>
        <taxon>Agaricomycetidae</taxon>
        <taxon>Agaricales</taxon>
        <taxon>Agaricineae</taxon>
        <taxon>Strophariaceae</taxon>
        <taxon>Pholiota</taxon>
    </lineage>
</organism>
<dbReference type="Proteomes" id="UP000807469">
    <property type="component" value="Unassembled WGS sequence"/>
</dbReference>
<name>A0A9P5YL04_9AGAR</name>
<evidence type="ECO:0000313" key="2">
    <source>
        <dbReference type="Proteomes" id="UP000807469"/>
    </source>
</evidence>
<dbReference type="AlphaFoldDB" id="A0A9P5YL04"/>
<dbReference type="EMBL" id="MU155931">
    <property type="protein sequence ID" value="KAF9470565.1"/>
    <property type="molecule type" value="Genomic_DNA"/>
</dbReference>